<dbReference type="Gene3D" id="1.10.260.40">
    <property type="entry name" value="lambda repressor-like DNA-binding domains"/>
    <property type="match status" value="1"/>
</dbReference>
<dbReference type="RefSeq" id="WP_049737237.1">
    <property type="nucleotide sequence ID" value="NZ_BEXF01000008.1"/>
</dbReference>
<organism evidence="4 5">
    <name type="scientific">Brevibacillus reuszeri</name>
    <dbReference type="NCBI Taxonomy" id="54915"/>
    <lineage>
        <taxon>Bacteria</taxon>
        <taxon>Bacillati</taxon>
        <taxon>Bacillota</taxon>
        <taxon>Bacilli</taxon>
        <taxon>Bacillales</taxon>
        <taxon>Paenibacillaceae</taxon>
        <taxon>Brevibacillus</taxon>
    </lineage>
</organism>
<dbReference type="Gene3D" id="2.60.120.10">
    <property type="entry name" value="Jelly Rolls"/>
    <property type="match status" value="1"/>
</dbReference>
<gene>
    <name evidence="4" type="ORF">ADS79_04555</name>
    <name evidence="3" type="ORF">BRE01_20990</name>
</gene>
<dbReference type="InterPro" id="IPR014710">
    <property type="entry name" value="RmlC-like_jellyroll"/>
</dbReference>
<dbReference type="Proteomes" id="UP000036834">
    <property type="component" value="Unassembled WGS sequence"/>
</dbReference>
<protein>
    <submittedName>
        <fullName evidence="3 4">Transcriptional regulator</fullName>
    </submittedName>
</protein>
<dbReference type="OrthoDB" id="34624at2"/>
<dbReference type="InterPro" id="IPR010982">
    <property type="entry name" value="Lambda_DNA-bd_dom_sf"/>
</dbReference>
<evidence type="ECO:0000259" key="2">
    <source>
        <dbReference type="PROSITE" id="PS50943"/>
    </source>
</evidence>
<dbReference type="Proteomes" id="UP000319578">
    <property type="component" value="Unassembled WGS sequence"/>
</dbReference>
<dbReference type="InterPro" id="IPR013096">
    <property type="entry name" value="Cupin_2"/>
</dbReference>
<reference evidence="4" key="2">
    <citation type="submission" date="2015-07" db="EMBL/GenBank/DDBJ databases">
        <title>MeaNS - Measles Nucleotide Surveillance Program.</title>
        <authorList>
            <person name="Tran T."/>
            <person name="Druce J."/>
        </authorList>
    </citation>
    <scope>NUCLEOTIDE SEQUENCE</scope>
    <source>
        <strain evidence="4">DSM 9887</strain>
    </source>
</reference>
<dbReference type="GO" id="GO:0003700">
    <property type="term" value="F:DNA-binding transcription factor activity"/>
    <property type="evidence" value="ECO:0007669"/>
    <property type="project" value="TreeGrafter"/>
</dbReference>
<reference evidence="3 6" key="3">
    <citation type="submission" date="2019-06" db="EMBL/GenBank/DDBJ databases">
        <title>Whole genome shotgun sequence of Brevibacillus reuszeri NBRC 15719.</title>
        <authorList>
            <person name="Hosoyama A."/>
            <person name="Uohara A."/>
            <person name="Ohji S."/>
            <person name="Ichikawa N."/>
        </authorList>
    </citation>
    <scope>NUCLEOTIDE SEQUENCE [LARGE SCALE GENOMIC DNA]</scope>
    <source>
        <strain evidence="3 6">NBRC 15719</strain>
    </source>
</reference>
<dbReference type="GO" id="GO:0005829">
    <property type="term" value="C:cytosol"/>
    <property type="evidence" value="ECO:0007669"/>
    <property type="project" value="TreeGrafter"/>
</dbReference>
<keyword evidence="1" id="KW-0238">DNA-binding</keyword>
<evidence type="ECO:0000313" key="5">
    <source>
        <dbReference type="Proteomes" id="UP000036834"/>
    </source>
</evidence>
<dbReference type="Pfam" id="PF07883">
    <property type="entry name" value="Cupin_2"/>
    <property type="match status" value="1"/>
</dbReference>
<dbReference type="InterPro" id="IPR011051">
    <property type="entry name" value="RmlC_Cupin_sf"/>
</dbReference>
<dbReference type="STRING" id="54915.ADS79_04555"/>
<dbReference type="EMBL" id="LGIQ01000005">
    <property type="protein sequence ID" value="KNB73244.1"/>
    <property type="molecule type" value="Genomic_DNA"/>
</dbReference>
<dbReference type="InterPro" id="IPR050807">
    <property type="entry name" value="TransReg_Diox_bact_type"/>
</dbReference>
<reference evidence="5" key="1">
    <citation type="submission" date="2015-07" db="EMBL/GenBank/DDBJ databases">
        <title>Genome sequencing project for genomic taxonomy and phylogenomics of Bacillus-like bacteria.</title>
        <authorList>
            <person name="Liu B."/>
            <person name="Wang J."/>
            <person name="Zhu Y."/>
            <person name="Liu G."/>
            <person name="Chen Q."/>
            <person name="Chen Z."/>
            <person name="Lan J."/>
            <person name="Che J."/>
            <person name="Ge C."/>
            <person name="Shi H."/>
            <person name="Pan Z."/>
            <person name="Liu X."/>
        </authorList>
    </citation>
    <scope>NUCLEOTIDE SEQUENCE [LARGE SCALE GENOMIC DNA]</scope>
    <source>
        <strain evidence="5">DSM 9887</strain>
    </source>
</reference>
<evidence type="ECO:0000313" key="3">
    <source>
        <dbReference type="EMBL" id="GED68397.1"/>
    </source>
</evidence>
<comment type="caution">
    <text evidence="4">The sequence shown here is derived from an EMBL/GenBank/DDBJ whole genome shotgun (WGS) entry which is preliminary data.</text>
</comment>
<name>A0A0K9YWZ9_9BACL</name>
<dbReference type="SMART" id="SM00530">
    <property type="entry name" value="HTH_XRE"/>
    <property type="match status" value="1"/>
</dbReference>
<evidence type="ECO:0000313" key="6">
    <source>
        <dbReference type="Proteomes" id="UP000319578"/>
    </source>
</evidence>
<keyword evidence="6" id="KW-1185">Reference proteome</keyword>
<dbReference type="PROSITE" id="PS50943">
    <property type="entry name" value="HTH_CROC1"/>
    <property type="match status" value="1"/>
</dbReference>
<dbReference type="CDD" id="cd00093">
    <property type="entry name" value="HTH_XRE"/>
    <property type="match status" value="1"/>
</dbReference>
<dbReference type="SUPFAM" id="SSF51182">
    <property type="entry name" value="RmlC-like cupins"/>
    <property type="match status" value="1"/>
</dbReference>
<dbReference type="SUPFAM" id="SSF47413">
    <property type="entry name" value="lambda repressor-like DNA-binding domains"/>
    <property type="match status" value="1"/>
</dbReference>
<dbReference type="EMBL" id="BJON01000008">
    <property type="protein sequence ID" value="GED68397.1"/>
    <property type="molecule type" value="Genomic_DNA"/>
</dbReference>
<dbReference type="InterPro" id="IPR001387">
    <property type="entry name" value="Cro/C1-type_HTH"/>
</dbReference>
<dbReference type="PATRIC" id="fig|54915.3.peg.6302"/>
<dbReference type="PANTHER" id="PTHR46797">
    <property type="entry name" value="HTH-TYPE TRANSCRIPTIONAL REGULATOR"/>
    <property type="match status" value="1"/>
</dbReference>
<sequence length="176" mass="20029">MFNGAELREIRKQKQLTLQNLADKTGLSMSLLSQIERGLVDPTVGTFWKICSALDVPINHFFRLKDDHEPLIRKGMHKIIQLKNTMTKYHVLTPLQEGKIEFLLIEIEPGETLEQEQISHSGEECGYILQGELKVLLAEREYHLYEGDSIGFSSTAPHRFINPGKTVSLAIWARAT</sequence>
<dbReference type="PANTHER" id="PTHR46797:SF1">
    <property type="entry name" value="METHYLPHOSPHONATE SYNTHASE"/>
    <property type="match status" value="1"/>
</dbReference>
<dbReference type="Pfam" id="PF01381">
    <property type="entry name" value="HTH_3"/>
    <property type="match status" value="1"/>
</dbReference>
<dbReference type="AlphaFoldDB" id="A0A0K9YWZ9"/>
<accession>A0A0K9YWZ9</accession>
<dbReference type="CDD" id="cd02209">
    <property type="entry name" value="cupin_XRE_C"/>
    <property type="match status" value="1"/>
</dbReference>
<evidence type="ECO:0000313" key="4">
    <source>
        <dbReference type="EMBL" id="KNB73244.1"/>
    </source>
</evidence>
<dbReference type="GO" id="GO:0003677">
    <property type="term" value="F:DNA binding"/>
    <property type="evidence" value="ECO:0007669"/>
    <property type="project" value="UniProtKB-KW"/>
</dbReference>
<proteinExistence type="predicted"/>
<feature type="domain" description="HTH cro/C1-type" evidence="2">
    <location>
        <begin position="7"/>
        <end position="61"/>
    </location>
</feature>
<evidence type="ECO:0000256" key="1">
    <source>
        <dbReference type="ARBA" id="ARBA00023125"/>
    </source>
</evidence>